<protein>
    <submittedName>
        <fullName evidence="3">Uncharacterized protein</fullName>
    </submittedName>
</protein>
<feature type="region of interest" description="Disordered" evidence="2">
    <location>
        <begin position="1"/>
        <end position="26"/>
    </location>
</feature>
<keyword evidence="1" id="KW-0175">Coiled coil</keyword>
<keyword evidence="4" id="KW-1185">Reference proteome</keyword>
<organism evidence="3 4">
    <name type="scientific">Podospora didyma</name>
    <dbReference type="NCBI Taxonomy" id="330526"/>
    <lineage>
        <taxon>Eukaryota</taxon>
        <taxon>Fungi</taxon>
        <taxon>Dikarya</taxon>
        <taxon>Ascomycota</taxon>
        <taxon>Pezizomycotina</taxon>
        <taxon>Sordariomycetes</taxon>
        <taxon>Sordariomycetidae</taxon>
        <taxon>Sordariales</taxon>
        <taxon>Podosporaceae</taxon>
        <taxon>Podospora</taxon>
    </lineage>
</organism>
<gene>
    <name evidence="3" type="ORF">B0H63DRAFT_413113</name>
</gene>
<dbReference type="PANTHER" id="PTHR33488">
    <property type="entry name" value="ZGC:162509"/>
    <property type="match status" value="1"/>
</dbReference>
<name>A0AAE0NUE4_9PEZI</name>
<sequence>MPSNQKDALEQLQRGSRERLKRDYSGKSGTKFATEVRESLNYQYNPADLVLATPAALSILGTYHVATGSPEAASTLLGPFMPNGGWKYLQVGQDPTVKASLVHVADRGMKALAMATRQLDTISNVSRDSTDVITEVVRATQMLSDQVQIARILDSKLNQLRQVSEGGTNYASEAEKEFDSWLLAVTELHTALAKKLVTAEVAESEKLQADVEATQKRPETGAADAAAAKLLVALNNSDAAFQRVNDNVPSGWESCAMEAVNAIAQAGPSIVAQALPGIINGMNSLSALTSSPSALGKAAARSTSLTPATDPAYSAALLLAPFVNSLCAYLTGGTDGSIDWAKFHDPAGVTWLLTNVSEQQKTADLGTTQPSEELKGAFTKLIRILEALKSSSGTAATATITSWQDDIKQAKATVLKLETIAKLFPGTSLSACQMRPAQIDIPNTDSSAQMAVISAATQKLAVEQHSLADRQKTNNKLAERNAKTQKELAAVQNKLKALEFSDSQALEKITSVLASNISIIVQFKTELNKIKCLFAAISLLVHKVVQPKIKSFEDMDRIPEKGQRLLRPTDIAIEIIYNTTLQIKALFDVLTSVARMYQQMQSMVLGQGEQLVWNLSQVARMDPTGGQAKRSRENLGHWAERASEDIFKAVTKKESETRESLGERIGGLDEHSRRVEGIVGVHDAAFVAAMKDGAAFVGEYVEKNIS</sequence>
<evidence type="ECO:0000313" key="3">
    <source>
        <dbReference type="EMBL" id="KAK3387844.1"/>
    </source>
</evidence>
<proteinExistence type="predicted"/>
<feature type="coiled-coil region" evidence="1">
    <location>
        <begin position="467"/>
        <end position="501"/>
    </location>
</feature>
<comment type="caution">
    <text evidence="3">The sequence shown here is derived from an EMBL/GenBank/DDBJ whole genome shotgun (WGS) entry which is preliminary data.</text>
</comment>
<dbReference type="PANTHER" id="PTHR33488:SF2">
    <property type="entry name" value="EARLY ENDOSOME ANTIGEN 1-LIKE"/>
    <property type="match status" value="1"/>
</dbReference>
<dbReference type="EMBL" id="JAULSW010000003">
    <property type="protein sequence ID" value="KAK3387844.1"/>
    <property type="molecule type" value="Genomic_DNA"/>
</dbReference>
<accession>A0AAE0NUE4</accession>
<evidence type="ECO:0000256" key="1">
    <source>
        <dbReference type="SAM" id="Coils"/>
    </source>
</evidence>
<evidence type="ECO:0000256" key="2">
    <source>
        <dbReference type="SAM" id="MobiDB-lite"/>
    </source>
</evidence>
<feature type="compositionally biased region" description="Basic and acidic residues" evidence="2">
    <location>
        <begin position="15"/>
        <end position="25"/>
    </location>
</feature>
<reference evidence="3" key="1">
    <citation type="journal article" date="2023" name="Mol. Phylogenet. Evol.">
        <title>Genome-scale phylogeny and comparative genomics of the fungal order Sordariales.</title>
        <authorList>
            <person name="Hensen N."/>
            <person name="Bonometti L."/>
            <person name="Westerberg I."/>
            <person name="Brannstrom I.O."/>
            <person name="Guillou S."/>
            <person name="Cros-Aarteil S."/>
            <person name="Calhoun S."/>
            <person name="Haridas S."/>
            <person name="Kuo A."/>
            <person name="Mondo S."/>
            <person name="Pangilinan J."/>
            <person name="Riley R."/>
            <person name="LaButti K."/>
            <person name="Andreopoulos B."/>
            <person name="Lipzen A."/>
            <person name="Chen C."/>
            <person name="Yan M."/>
            <person name="Daum C."/>
            <person name="Ng V."/>
            <person name="Clum A."/>
            <person name="Steindorff A."/>
            <person name="Ohm R.A."/>
            <person name="Martin F."/>
            <person name="Silar P."/>
            <person name="Natvig D.O."/>
            <person name="Lalanne C."/>
            <person name="Gautier V."/>
            <person name="Ament-Velasquez S.L."/>
            <person name="Kruys A."/>
            <person name="Hutchinson M.I."/>
            <person name="Powell A.J."/>
            <person name="Barry K."/>
            <person name="Miller A.N."/>
            <person name="Grigoriev I.V."/>
            <person name="Debuchy R."/>
            <person name="Gladieux P."/>
            <person name="Hiltunen Thoren M."/>
            <person name="Johannesson H."/>
        </authorList>
    </citation>
    <scope>NUCLEOTIDE SEQUENCE</scope>
    <source>
        <strain evidence="3">CBS 232.78</strain>
    </source>
</reference>
<dbReference type="AlphaFoldDB" id="A0AAE0NUE4"/>
<evidence type="ECO:0000313" key="4">
    <source>
        <dbReference type="Proteomes" id="UP001285441"/>
    </source>
</evidence>
<dbReference type="Proteomes" id="UP001285441">
    <property type="component" value="Unassembled WGS sequence"/>
</dbReference>
<reference evidence="3" key="2">
    <citation type="submission" date="2023-06" db="EMBL/GenBank/DDBJ databases">
        <authorList>
            <consortium name="Lawrence Berkeley National Laboratory"/>
            <person name="Haridas S."/>
            <person name="Hensen N."/>
            <person name="Bonometti L."/>
            <person name="Westerberg I."/>
            <person name="Brannstrom I.O."/>
            <person name="Guillou S."/>
            <person name="Cros-Aarteil S."/>
            <person name="Calhoun S."/>
            <person name="Kuo A."/>
            <person name="Mondo S."/>
            <person name="Pangilinan J."/>
            <person name="Riley R."/>
            <person name="LaButti K."/>
            <person name="Andreopoulos B."/>
            <person name="Lipzen A."/>
            <person name="Chen C."/>
            <person name="Yanf M."/>
            <person name="Daum C."/>
            <person name="Ng V."/>
            <person name="Clum A."/>
            <person name="Steindorff A."/>
            <person name="Ohm R."/>
            <person name="Martin F."/>
            <person name="Silar P."/>
            <person name="Natvig D."/>
            <person name="Lalanne C."/>
            <person name="Gautier V."/>
            <person name="Ament-velasquez S.L."/>
            <person name="Kruys A."/>
            <person name="Hutchinson M.I."/>
            <person name="Powell A.J."/>
            <person name="Barry K."/>
            <person name="Miller A.N."/>
            <person name="Grigoriev I.V."/>
            <person name="Debuchy R."/>
            <person name="Gladieux P."/>
            <person name="Thoren M.H."/>
            <person name="Johannesson H."/>
        </authorList>
    </citation>
    <scope>NUCLEOTIDE SEQUENCE</scope>
    <source>
        <strain evidence="3">CBS 232.78</strain>
    </source>
</reference>